<sequence length="160" mass="18456">MNYSKFFHTEYDEQSPIGKIGRGAHYSVLSTLQQRDEHLNFMSESKIQRIGLIWDEDHDDRIIEVLERALVKGILSPVRFIGERKGGVTIIVDKNNAQARHPAFRQTWESICNSVDSDSWAFSIETIENDTGMIIQTSNDQIKTYLTNIDNLWSIGLFDY</sequence>
<dbReference type="EMBL" id="VFEQ01000007">
    <property type="protein sequence ID" value="TWR59752.1"/>
    <property type="molecule type" value="Genomic_DNA"/>
</dbReference>
<accession>A0A9X9BSZ8</accession>
<dbReference type="Proteomes" id="UP000316123">
    <property type="component" value="Unassembled WGS sequence"/>
</dbReference>
<gene>
    <name evidence="1" type="ORF">FIV41_13435</name>
</gene>
<dbReference type="RefSeq" id="WP_074847682.1">
    <property type="nucleotide sequence ID" value="NZ_FNSU01000003.1"/>
</dbReference>
<comment type="caution">
    <text evidence="1">The sequence shown here is derived from an EMBL/GenBank/DDBJ whole genome shotgun (WGS) entry which is preliminary data.</text>
</comment>
<evidence type="ECO:0000313" key="2">
    <source>
        <dbReference type="Proteomes" id="UP000316123"/>
    </source>
</evidence>
<evidence type="ECO:0000313" key="1">
    <source>
        <dbReference type="EMBL" id="TWR59752.1"/>
    </source>
</evidence>
<dbReference type="AlphaFoldDB" id="A0A9X9BSZ8"/>
<protein>
    <submittedName>
        <fullName evidence="1">Uncharacterized protein</fullName>
    </submittedName>
</protein>
<proteinExistence type="predicted"/>
<organism evidence="1 2">
    <name type="scientific">Pseudomonas marginalis</name>
    <name type="common">Pseudomonas panacis</name>
    <dbReference type="NCBI Taxonomy" id="298"/>
    <lineage>
        <taxon>Bacteria</taxon>
        <taxon>Pseudomonadati</taxon>
        <taxon>Pseudomonadota</taxon>
        <taxon>Gammaproteobacteria</taxon>
        <taxon>Pseudomonadales</taxon>
        <taxon>Pseudomonadaceae</taxon>
        <taxon>Pseudomonas</taxon>
    </lineage>
</organism>
<reference evidence="1 2" key="1">
    <citation type="submission" date="2019-06" db="EMBL/GenBank/DDBJ databases">
        <title>Pseudomonas bimorpha sp. nov. isolated from bovine raw milk and skim milk concentrate.</title>
        <authorList>
            <person name="Hofmann K."/>
            <person name="Huptas C."/>
            <person name="Doll E."/>
            <person name="Scherer S."/>
            <person name="Wenning M."/>
        </authorList>
    </citation>
    <scope>NUCLEOTIDE SEQUENCE [LARGE SCALE GENOMIC DNA]</scope>
    <source>
        <strain evidence="1 2">DSM 13124</strain>
    </source>
</reference>
<name>A0A9X9BSZ8_PSEMA</name>
<dbReference type="OrthoDB" id="7068994at2"/>